<protein>
    <recommendedName>
        <fullName evidence="4">Meiosis-specific kinetochore protein</fullName>
    </recommendedName>
</protein>
<gene>
    <name evidence="2" type="ORF">N326_10676</name>
</gene>
<reference evidence="2 3" key="1">
    <citation type="submission" date="2014-04" db="EMBL/GenBank/DDBJ databases">
        <title>Genome evolution of avian class.</title>
        <authorList>
            <person name="Zhang G."/>
            <person name="Li C."/>
        </authorList>
    </citation>
    <scope>NUCLEOTIDE SEQUENCE [LARGE SCALE GENOMIC DNA]</scope>
    <source>
        <strain evidence="2">BGI_N326</strain>
    </source>
</reference>
<dbReference type="GO" id="GO:0051754">
    <property type="term" value="P:meiotic sister chromatid cohesion, centromeric"/>
    <property type="evidence" value="ECO:0007669"/>
    <property type="project" value="InterPro"/>
</dbReference>
<evidence type="ECO:0000313" key="2">
    <source>
        <dbReference type="EMBL" id="KFW07690.1"/>
    </source>
</evidence>
<keyword evidence="3" id="KW-1185">Reference proteome</keyword>
<feature type="region of interest" description="Disordered" evidence="1">
    <location>
        <begin position="26"/>
        <end position="47"/>
    </location>
</feature>
<dbReference type="Proteomes" id="UP000054232">
    <property type="component" value="Unassembled WGS sequence"/>
</dbReference>
<dbReference type="GO" id="GO:0010789">
    <property type="term" value="P:meiotic sister chromatid cohesion involved in meiosis I"/>
    <property type="evidence" value="ECO:0007669"/>
    <property type="project" value="TreeGrafter"/>
</dbReference>
<proteinExistence type="predicted"/>
<dbReference type="InterPro" id="IPR034545">
    <property type="entry name" value="Meikin"/>
</dbReference>
<evidence type="ECO:0000256" key="1">
    <source>
        <dbReference type="SAM" id="MobiDB-lite"/>
    </source>
</evidence>
<dbReference type="PANTHER" id="PTHR38006">
    <property type="entry name" value="MEIOSIS-SPECIFIC KINETOCHORE PROTEIN"/>
    <property type="match status" value="1"/>
</dbReference>
<dbReference type="GO" id="GO:0016321">
    <property type="term" value="P:female meiosis chromosome segregation"/>
    <property type="evidence" value="ECO:0007669"/>
    <property type="project" value="TreeGrafter"/>
</dbReference>
<sequence>MTLPTGVSTFLLDCLDVDSTVDYNTHASESLTSSPSPETFRDDDSERSNFCFGDSGKYKNSTLLDSSKAVTIDKMPQISDLSVILEPVLEDFRGGHIRRKKPSDCSHRSSALSVSTTVAGKKVCKITAARERTPDLKTVTHSSSSLGPERKPAKQTAKPKGLTCKKKDTNSNALEGGTASRSQCDAPGSASAGSVELTARVLPSKRRDAVVPLCGRQETCSIVRTSPCQRPPRLHQIPADTKPFCLPKRVPEDIITSTQNWIYCKHR</sequence>
<dbReference type="GO" id="GO:0000776">
    <property type="term" value="C:kinetochore"/>
    <property type="evidence" value="ECO:0007669"/>
    <property type="project" value="InterPro"/>
</dbReference>
<evidence type="ECO:0008006" key="4">
    <source>
        <dbReference type="Google" id="ProtNLM"/>
    </source>
</evidence>
<dbReference type="EMBL" id="KK571491">
    <property type="protein sequence ID" value="KFW07690.1"/>
    <property type="molecule type" value="Genomic_DNA"/>
</dbReference>
<feature type="region of interest" description="Disordered" evidence="1">
    <location>
        <begin position="134"/>
        <end position="190"/>
    </location>
</feature>
<evidence type="ECO:0000313" key="3">
    <source>
        <dbReference type="Proteomes" id="UP000054232"/>
    </source>
</evidence>
<dbReference type="PANTHER" id="PTHR38006:SF1">
    <property type="entry name" value="MEIOSIS-SPECIFIC KINETOCHORE PROTEIN"/>
    <property type="match status" value="1"/>
</dbReference>
<accession>A0A093IY64</accession>
<name>A0A093IY64_EURHL</name>
<dbReference type="GO" id="GO:0045143">
    <property type="term" value="P:homologous chromosome segregation"/>
    <property type="evidence" value="ECO:0007669"/>
    <property type="project" value="TreeGrafter"/>
</dbReference>
<dbReference type="GO" id="GO:0007060">
    <property type="term" value="P:male meiosis chromosome segregation"/>
    <property type="evidence" value="ECO:0007669"/>
    <property type="project" value="TreeGrafter"/>
</dbReference>
<organism evidence="2 3">
    <name type="scientific">Eurypyga helias</name>
    <name type="common">Sunbittern</name>
    <name type="synonym">Ardea helias</name>
    <dbReference type="NCBI Taxonomy" id="54383"/>
    <lineage>
        <taxon>Eukaryota</taxon>
        <taxon>Metazoa</taxon>
        <taxon>Chordata</taxon>
        <taxon>Craniata</taxon>
        <taxon>Vertebrata</taxon>
        <taxon>Euteleostomi</taxon>
        <taxon>Archelosauria</taxon>
        <taxon>Archosauria</taxon>
        <taxon>Dinosauria</taxon>
        <taxon>Saurischia</taxon>
        <taxon>Theropoda</taxon>
        <taxon>Coelurosauria</taxon>
        <taxon>Aves</taxon>
        <taxon>Neognathae</taxon>
        <taxon>Neoaves</taxon>
        <taxon>Phaethontimorphae</taxon>
        <taxon>Eurypygiformes</taxon>
        <taxon>Eurypygidae</taxon>
        <taxon>Eurypyga</taxon>
    </lineage>
</organism>
<feature type="compositionally biased region" description="Low complexity" evidence="1">
    <location>
        <begin position="28"/>
        <end position="38"/>
    </location>
</feature>
<dbReference type="AlphaFoldDB" id="A0A093IY64"/>